<evidence type="ECO:0000256" key="2">
    <source>
        <dbReference type="ARBA" id="ARBA00022448"/>
    </source>
</evidence>
<keyword evidence="3 7" id="KW-0812">Transmembrane</keyword>
<dbReference type="EMBL" id="JAODUP010000242">
    <property type="protein sequence ID" value="KAK2155368.1"/>
    <property type="molecule type" value="Genomic_DNA"/>
</dbReference>
<keyword evidence="4 7" id="KW-1133">Transmembrane helix</keyword>
<name>A0AAD9JMU3_9ANNE</name>
<proteinExistence type="inferred from homology"/>
<dbReference type="InterPro" id="IPR011701">
    <property type="entry name" value="MFS"/>
</dbReference>
<dbReference type="Pfam" id="PF07690">
    <property type="entry name" value="MFS_1"/>
    <property type="match status" value="1"/>
</dbReference>
<evidence type="ECO:0000256" key="1">
    <source>
        <dbReference type="ARBA" id="ARBA00004141"/>
    </source>
</evidence>
<keyword evidence="9" id="KW-1185">Reference proteome</keyword>
<evidence type="ECO:0000256" key="5">
    <source>
        <dbReference type="ARBA" id="ARBA00023136"/>
    </source>
</evidence>
<comment type="similarity">
    <text evidence="6">Belongs to the major facilitator superfamily. Spinster (TC 2.A.1.49) family.</text>
</comment>
<feature type="transmembrane region" description="Helical" evidence="7">
    <location>
        <begin position="284"/>
        <end position="307"/>
    </location>
</feature>
<keyword evidence="2" id="KW-0813">Transport</keyword>
<dbReference type="Gene3D" id="1.20.1250.20">
    <property type="entry name" value="MFS general substrate transporter like domains"/>
    <property type="match status" value="2"/>
</dbReference>
<feature type="transmembrane region" description="Helical" evidence="7">
    <location>
        <begin position="71"/>
        <end position="88"/>
    </location>
</feature>
<protein>
    <submittedName>
        <fullName evidence="8">Uncharacterized protein</fullName>
    </submittedName>
</protein>
<dbReference type="InterPro" id="IPR036259">
    <property type="entry name" value="MFS_trans_sf"/>
</dbReference>
<gene>
    <name evidence="8" type="ORF">LSH36_242g08006</name>
</gene>
<feature type="transmembrane region" description="Helical" evidence="7">
    <location>
        <begin position="176"/>
        <end position="196"/>
    </location>
</feature>
<evidence type="ECO:0000313" key="9">
    <source>
        <dbReference type="Proteomes" id="UP001208570"/>
    </source>
</evidence>
<comment type="subcellular location">
    <subcellularLocation>
        <location evidence="1">Membrane</location>
        <topology evidence="1">Multi-pass membrane protein</topology>
    </subcellularLocation>
</comment>
<dbReference type="GO" id="GO:0016020">
    <property type="term" value="C:membrane"/>
    <property type="evidence" value="ECO:0007669"/>
    <property type="project" value="UniProtKB-SubCell"/>
</dbReference>
<organism evidence="8 9">
    <name type="scientific">Paralvinella palmiformis</name>
    <dbReference type="NCBI Taxonomy" id="53620"/>
    <lineage>
        <taxon>Eukaryota</taxon>
        <taxon>Metazoa</taxon>
        <taxon>Spiralia</taxon>
        <taxon>Lophotrochozoa</taxon>
        <taxon>Annelida</taxon>
        <taxon>Polychaeta</taxon>
        <taxon>Sedentaria</taxon>
        <taxon>Canalipalpata</taxon>
        <taxon>Terebellida</taxon>
        <taxon>Terebelliformia</taxon>
        <taxon>Alvinellidae</taxon>
        <taxon>Paralvinella</taxon>
    </lineage>
</organism>
<dbReference type="CDD" id="cd17328">
    <property type="entry name" value="MFS_spinster_like"/>
    <property type="match status" value="1"/>
</dbReference>
<dbReference type="GO" id="GO:0022857">
    <property type="term" value="F:transmembrane transporter activity"/>
    <property type="evidence" value="ECO:0007669"/>
    <property type="project" value="InterPro"/>
</dbReference>
<feature type="transmembrane region" description="Helical" evidence="7">
    <location>
        <begin position="94"/>
        <end position="110"/>
    </location>
</feature>
<accession>A0AAD9JMU3</accession>
<feature type="transmembrane region" description="Helical" evidence="7">
    <location>
        <begin position="202"/>
        <end position="231"/>
    </location>
</feature>
<dbReference type="AlphaFoldDB" id="A0AAD9JMU3"/>
<reference evidence="8" key="1">
    <citation type="journal article" date="2023" name="Mol. Biol. Evol.">
        <title>Third-Generation Sequencing Reveals the Adaptive Role of the Epigenome in Three Deep-Sea Polychaetes.</title>
        <authorList>
            <person name="Perez M."/>
            <person name="Aroh O."/>
            <person name="Sun Y."/>
            <person name="Lan Y."/>
            <person name="Juniper S.K."/>
            <person name="Young C.R."/>
            <person name="Angers B."/>
            <person name="Qian P.Y."/>
        </authorList>
    </citation>
    <scope>NUCLEOTIDE SEQUENCE</scope>
    <source>
        <strain evidence="8">P08H-3</strain>
    </source>
</reference>
<dbReference type="PANTHER" id="PTHR23505">
    <property type="entry name" value="SPINSTER"/>
    <property type="match status" value="1"/>
</dbReference>
<feature type="transmembrane region" description="Helical" evidence="7">
    <location>
        <begin position="144"/>
        <end position="164"/>
    </location>
</feature>
<feature type="transmembrane region" description="Helical" evidence="7">
    <location>
        <begin position="43"/>
        <end position="64"/>
    </location>
</feature>
<dbReference type="InterPro" id="IPR044770">
    <property type="entry name" value="MFS_spinster-like"/>
</dbReference>
<dbReference type="PANTHER" id="PTHR23505:SF79">
    <property type="entry name" value="PROTEIN SPINSTER"/>
    <property type="match status" value="1"/>
</dbReference>
<sequence length="351" mass="38091">MKQNLTTQVNEMGGNTSYGAFKIFKGVLLDVKSFYGIKNNEVGLLQTSFIISYMVFSPIFGYMGDRYSRKLIMAVGIFFWSLITLGSSFIDADITPALGIICVLFILIVVREPQRGAAEGNTHLVSSSWGADLIYLLKHVSMTFGLITCASGFVGVAMGSWSASKLRSKWASRADPLVCAIGLIGCAPFLFLALYFSRHYIIVTWILIFIGETLLSLNWALVTDILLYIVVPNRRATAEAVQILMSHALGDAGSPYLVGQVADMIAAGGSFPPYRAGQYLSLQCALYMCSFVAVLGGGFFLLTSLYIQRDKAKTQATANLAKIINVVKVNASGDPENPVRDIAISPEPVVT</sequence>
<evidence type="ECO:0000256" key="7">
    <source>
        <dbReference type="SAM" id="Phobius"/>
    </source>
</evidence>
<evidence type="ECO:0000313" key="8">
    <source>
        <dbReference type="EMBL" id="KAK2155368.1"/>
    </source>
</evidence>
<keyword evidence="5 7" id="KW-0472">Membrane</keyword>
<dbReference type="SUPFAM" id="SSF103473">
    <property type="entry name" value="MFS general substrate transporter"/>
    <property type="match status" value="1"/>
</dbReference>
<evidence type="ECO:0000256" key="6">
    <source>
        <dbReference type="ARBA" id="ARBA00024338"/>
    </source>
</evidence>
<evidence type="ECO:0000256" key="3">
    <source>
        <dbReference type="ARBA" id="ARBA00022692"/>
    </source>
</evidence>
<evidence type="ECO:0000256" key="4">
    <source>
        <dbReference type="ARBA" id="ARBA00022989"/>
    </source>
</evidence>
<dbReference type="Proteomes" id="UP001208570">
    <property type="component" value="Unassembled WGS sequence"/>
</dbReference>
<comment type="caution">
    <text evidence="8">The sequence shown here is derived from an EMBL/GenBank/DDBJ whole genome shotgun (WGS) entry which is preliminary data.</text>
</comment>